<dbReference type="InterPro" id="IPR036236">
    <property type="entry name" value="Znf_C2H2_sf"/>
</dbReference>
<dbReference type="InterPro" id="IPR051059">
    <property type="entry name" value="VerF-like"/>
</dbReference>
<evidence type="ECO:0000256" key="4">
    <source>
        <dbReference type="ARBA" id="ARBA00022771"/>
    </source>
</evidence>
<keyword evidence="4 7" id="KW-0863">Zinc-finger</keyword>
<feature type="compositionally biased region" description="Polar residues" evidence="8">
    <location>
        <begin position="263"/>
        <end position="310"/>
    </location>
</feature>
<feature type="compositionally biased region" description="Low complexity" evidence="8">
    <location>
        <begin position="1147"/>
        <end position="1183"/>
    </location>
</feature>
<sequence length="1265" mass="137084">MASLKFIMDVNDDHQVPDRQQAQNNKKAKVPIKPATTGQLPEEPNPQPHPRHATSSGLAAEEDINPRPPPTPSKKRAVSSRGPKPSTTTSSTAPTAPSGTGSGSLDTLGSSTTLSPSTTRPSVRRRSTTSTDSMDRSGGYGSPASSSSMGGGPMRPVPPHPQLSDTMPMRLTPITGRVSRAKKGVPVHVCELCRPAKTFTRAEHLRRHQLSHEEPQFRCQGCDKAFHRQDLLTRHQQKNEHGGESSSQSATNQASPYPAPSPRLQQPVQLSGSQGGSSTPAQGSGQTPSTAPVSAEIPSTTYSQPGSSPHPTVDYRGALTEYTIYPMSPTTIVVTPSSTPFSHANTQPRTSQIEQLSVITQGIQLPEQREPSPWASSATDSTYSTPVSESLGNAQHWGRSSHLLSPYPHPTSRVSPGPGLGGPFIHPNSYTTNPHSTQASHTYSGGTIFPNTMGFGGQDVGSHQPSGLSNMHENTMAGGLRGLTPPPHTSASASGALITPASVLPTGIDPSLGMARHKQRLMDTQLGAQAAMMNDMGVGYAANGDVSPGGEMAGLNLELGAKYAMPSSMPSSMNIPLPAAIRTSISGYLDVYWAKVHPVLPVVHRQSFEAEPEDVLRCAMAAVATQHLDTKEDRNRGNQLHEHAWQEAKRAAKWSLQIKQTILLCEYFARFRGRKAVTKPSDLFRHLYQRVSTEQSLTAPLSFSLLEDSVSWFFDTSVWSPASSPVSSVSSLDSITPTTLATTSPMVLRHLSPFPNASWPHTMVPSSYVSPGSSFTDPSSFAHNSHSNTSPSPARSRETPRIWSFLFAPERYNSVPPAENSLSFSTLSQSSAQMYSQFISDTQALYPDSGMLDQSMLSSDQHLANHDRWKRWVEAESCRRLLAACFICDGHTSVYQQHGRVLDGNESLPLFGNSEKLWGASSADEWHALQACDPVSAHAATQPGYVSDIASITPEYVEACSYADRMVILGLCALRLSRRPASSTIPVSADNSPAPDFDMNQQARLQQPQDMEAEQRIQMLFRNCPIANTYLALNHTPLRDLLAVSGDSWAYAQKVLPRTIFQEHVRRVRQWVSLSLPGLNILKATLFASRALLAFLDNRRHGSEDSSGSSSAASASRVADISDYWALHVCALTCWAFNHGLRNSNKAAAQQQQQGQHQQVHPRQRSSSGGPSGGSSPASRTSGLSTASTLNSSDDEPIRWLRRVAECTRPEEIMRFRGHREAAGVVGLVKRRMENDCVGSRNTLYVDAMGVLTKIEESAVTRRWF</sequence>
<feature type="region of interest" description="Disordered" evidence="8">
    <location>
        <begin position="1146"/>
        <end position="1193"/>
    </location>
</feature>
<comment type="caution">
    <text evidence="10">The sequence shown here is derived from an EMBL/GenBank/DDBJ whole genome shotgun (WGS) entry which is preliminary data.</text>
</comment>
<dbReference type="PANTHER" id="PTHR40626">
    <property type="entry name" value="MIP31509P"/>
    <property type="match status" value="1"/>
</dbReference>
<keyword evidence="5" id="KW-0862">Zinc</keyword>
<dbReference type="InterPro" id="IPR013087">
    <property type="entry name" value="Znf_C2H2_type"/>
</dbReference>
<evidence type="ECO:0000313" key="10">
    <source>
        <dbReference type="EMBL" id="KAK4176053.1"/>
    </source>
</evidence>
<dbReference type="GO" id="GO:0000785">
    <property type="term" value="C:chromatin"/>
    <property type="evidence" value="ECO:0007669"/>
    <property type="project" value="TreeGrafter"/>
</dbReference>
<protein>
    <recommendedName>
        <fullName evidence="9">C2H2-type domain-containing protein</fullName>
    </recommendedName>
</protein>
<dbReference type="Pfam" id="PF00096">
    <property type="entry name" value="zf-C2H2"/>
    <property type="match status" value="1"/>
</dbReference>
<evidence type="ECO:0000256" key="1">
    <source>
        <dbReference type="ARBA" id="ARBA00004123"/>
    </source>
</evidence>
<dbReference type="EMBL" id="MU866210">
    <property type="protein sequence ID" value="KAK4176053.1"/>
    <property type="molecule type" value="Genomic_DNA"/>
</dbReference>
<dbReference type="GO" id="GO:0000978">
    <property type="term" value="F:RNA polymerase II cis-regulatory region sequence-specific DNA binding"/>
    <property type="evidence" value="ECO:0007669"/>
    <property type="project" value="InterPro"/>
</dbReference>
<accession>A0AAN6W6S7</accession>
<gene>
    <name evidence="10" type="ORF">QBC36DRAFT_353147</name>
</gene>
<reference evidence="10" key="1">
    <citation type="journal article" date="2023" name="Mol. Phylogenet. Evol.">
        <title>Genome-scale phylogeny and comparative genomics of the fungal order Sordariales.</title>
        <authorList>
            <person name="Hensen N."/>
            <person name="Bonometti L."/>
            <person name="Westerberg I."/>
            <person name="Brannstrom I.O."/>
            <person name="Guillou S."/>
            <person name="Cros-Aarteil S."/>
            <person name="Calhoun S."/>
            <person name="Haridas S."/>
            <person name="Kuo A."/>
            <person name="Mondo S."/>
            <person name="Pangilinan J."/>
            <person name="Riley R."/>
            <person name="LaButti K."/>
            <person name="Andreopoulos B."/>
            <person name="Lipzen A."/>
            <person name="Chen C."/>
            <person name="Yan M."/>
            <person name="Daum C."/>
            <person name="Ng V."/>
            <person name="Clum A."/>
            <person name="Steindorff A."/>
            <person name="Ohm R.A."/>
            <person name="Martin F."/>
            <person name="Silar P."/>
            <person name="Natvig D.O."/>
            <person name="Lalanne C."/>
            <person name="Gautier V."/>
            <person name="Ament-Velasquez S.L."/>
            <person name="Kruys A."/>
            <person name="Hutchinson M.I."/>
            <person name="Powell A.J."/>
            <person name="Barry K."/>
            <person name="Miller A.N."/>
            <person name="Grigoriev I.V."/>
            <person name="Debuchy R."/>
            <person name="Gladieux P."/>
            <person name="Hiltunen Thoren M."/>
            <person name="Johannesson H."/>
        </authorList>
    </citation>
    <scope>NUCLEOTIDE SEQUENCE</scope>
    <source>
        <strain evidence="10">CBS 892.96</strain>
    </source>
</reference>
<dbReference type="CDD" id="cd12148">
    <property type="entry name" value="fungal_TF_MHR"/>
    <property type="match status" value="1"/>
</dbReference>
<evidence type="ECO:0000313" key="11">
    <source>
        <dbReference type="Proteomes" id="UP001302321"/>
    </source>
</evidence>
<dbReference type="Proteomes" id="UP001302321">
    <property type="component" value="Unassembled WGS sequence"/>
</dbReference>
<evidence type="ECO:0000256" key="2">
    <source>
        <dbReference type="ARBA" id="ARBA00022723"/>
    </source>
</evidence>
<feature type="compositionally biased region" description="Low complexity" evidence="8">
    <location>
        <begin position="79"/>
        <end position="121"/>
    </location>
</feature>
<evidence type="ECO:0000256" key="7">
    <source>
        <dbReference type="PROSITE-ProRule" id="PRU00042"/>
    </source>
</evidence>
<feature type="domain" description="C2H2-type" evidence="9">
    <location>
        <begin position="217"/>
        <end position="246"/>
    </location>
</feature>
<evidence type="ECO:0000259" key="9">
    <source>
        <dbReference type="PROSITE" id="PS50157"/>
    </source>
</evidence>
<dbReference type="SMART" id="SM00355">
    <property type="entry name" value="ZnF_C2H2"/>
    <property type="match status" value="2"/>
</dbReference>
<dbReference type="GO" id="GO:0008270">
    <property type="term" value="F:zinc ion binding"/>
    <property type="evidence" value="ECO:0007669"/>
    <property type="project" value="UniProtKB-KW"/>
</dbReference>
<organism evidence="10 11">
    <name type="scientific">Triangularia setosa</name>
    <dbReference type="NCBI Taxonomy" id="2587417"/>
    <lineage>
        <taxon>Eukaryota</taxon>
        <taxon>Fungi</taxon>
        <taxon>Dikarya</taxon>
        <taxon>Ascomycota</taxon>
        <taxon>Pezizomycotina</taxon>
        <taxon>Sordariomycetes</taxon>
        <taxon>Sordariomycetidae</taxon>
        <taxon>Sordariales</taxon>
        <taxon>Podosporaceae</taxon>
        <taxon>Triangularia</taxon>
    </lineage>
</organism>
<keyword evidence="2" id="KW-0479">Metal-binding</keyword>
<keyword evidence="3" id="KW-0677">Repeat</keyword>
<dbReference type="PROSITE" id="PS00028">
    <property type="entry name" value="ZINC_FINGER_C2H2_1"/>
    <property type="match status" value="1"/>
</dbReference>
<keyword evidence="11" id="KW-1185">Reference proteome</keyword>
<name>A0AAN6W6S7_9PEZI</name>
<dbReference type="PANTHER" id="PTHR40626:SF30">
    <property type="entry name" value="FINGER DOMAIN PROTEIN, PUTATIVE (AFU_ORTHOLOGUE AFUA_4G13600)-RELATED"/>
    <property type="match status" value="1"/>
</dbReference>
<evidence type="ECO:0000256" key="6">
    <source>
        <dbReference type="ARBA" id="ARBA00023242"/>
    </source>
</evidence>
<feature type="region of interest" description="Disordered" evidence="8">
    <location>
        <begin position="1"/>
        <end position="169"/>
    </location>
</feature>
<evidence type="ECO:0000256" key="8">
    <source>
        <dbReference type="SAM" id="MobiDB-lite"/>
    </source>
</evidence>
<keyword evidence="6" id="KW-0539">Nucleus</keyword>
<reference evidence="10" key="2">
    <citation type="submission" date="2023-05" db="EMBL/GenBank/DDBJ databases">
        <authorList>
            <consortium name="Lawrence Berkeley National Laboratory"/>
            <person name="Steindorff A."/>
            <person name="Hensen N."/>
            <person name="Bonometti L."/>
            <person name="Westerberg I."/>
            <person name="Brannstrom I.O."/>
            <person name="Guillou S."/>
            <person name="Cros-Aarteil S."/>
            <person name="Calhoun S."/>
            <person name="Haridas S."/>
            <person name="Kuo A."/>
            <person name="Mondo S."/>
            <person name="Pangilinan J."/>
            <person name="Riley R."/>
            <person name="Labutti K."/>
            <person name="Andreopoulos B."/>
            <person name="Lipzen A."/>
            <person name="Chen C."/>
            <person name="Yanf M."/>
            <person name="Daum C."/>
            <person name="Ng V."/>
            <person name="Clum A."/>
            <person name="Ohm R."/>
            <person name="Martin F."/>
            <person name="Silar P."/>
            <person name="Natvig D."/>
            <person name="Lalanne C."/>
            <person name="Gautier V."/>
            <person name="Ament-Velasquez S.L."/>
            <person name="Kruys A."/>
            <person name="Hutchinson M.I."/>
            <person name="Powell A.J."/>
            <person name="Barry K."/>
            <person name="Miller A.N."/>
            <person name="Grigoriev I.V."/>
            <person name="Debuchy R."/>
            <person name="Gladieux P."/>
            <person name="Thoren M.H."/>
            <person name="Johannesson H."/>
        </authorList>
    </citation>
    <scope>NUCLEOTIDE SEQUENCE</scope>
    <source>
        <strain evidence="10">CBS 892.96</strain>
    </source>
</reference>
<feature type="compositionally biased region" description="Polar residues" evidence="8">
    <location>
        <begin position="428"/>
        <end position="440"/>
    </location>
</feature>
<evidence type="ECO:0000256" key="3">
    <source>
        <dbReference type="ARBA" id="ARBA00022737"/>
    </source>
</evidence>
<dbReference type="GO" id="GO:0000981">
    <property type="term" value="F:DNA-binding transcription factor activity, RNA polymerase II-specific"/>
    <property type="evidence" value="ECO:0007669"/>
    <property type="project" value="InterPro"/>
</dbReference>
<feature type="region of interest" description="Disordered" evidence="8">
    <location>
        <begin position="236"/>
        <end position="314"/>
    </location>
</feature>
<dbReference type="Gene3D" id="3.30.160.60">
    <property type="entry name" value="Classic Zinc Finger"/>
    <property type="match status" value="1"/>
</dbReference>
<feature type="region of interest" description="Disordered" evidence="8">
    <location>
        <begin position="366"/>
        <end position="440"/>
    </location>
</feature>
<comment type="subcellular location">
    <subcellularLocation>
        <location evidence="1">Nucleus</location>
    </subcellularLocation>
</comment>
<dbReference type="AlphaFoldDB" id="A0AAN6W6S7"/>
<evidence type="ECO:0000256" key="5">
    <source>
        <dbReference type="ARBA" id="ARBA00022833"/>
    </source>
</evidence>
<dbReference type="PROSITE" id="PS50157">
    <property type="entry name" value="ZINC_FINGER_C2H2_2"/>
    <property type="match status" value="1"/>
</dbReference>
<dbReference type="GO" id="GO:0005634">
    <property type="term" value="C:nucleus"/>
    <property type="evidence" value="ECO:0007669"/>
    <property type="project" value="UniProtKB-SubCell"/>
</dbReference>
<feature type="compositionally biased region" description="Polar residues" evidence="8">
    <location>
        <begin position="244"/>
        <end position="255"/>
    </location>
</feature>
<proteinExistence type="predicted"/>
<dbReference type="SUPFAM" id="SSF57667">
    <property type="entry name" value="beta-beta-alpha zinc fingers"/>
    <property type="match status" value="1"/>
</dbReference>
<feature type="compositionally biased region" description="Polar residues" evidence="8">
    <location>
        <begin position="374"/>
        <end position="393"/>
    </location>
</feature>